<reference evidence="2" key="1">
    <citation type="journal article" date="2020" name="Cell">
        <title>Large-Scale Comparative Analyses of Tick Genomes Elucidate Their Genetic Diversity and Vector Capacities.</title>
        <authorList>
            <consortium name="Tick Genome and Microbiome Consortium (TIGMIC)"/>
            <person name="Jia N."/>
            <person name="Wang J."/>
            <person name="Shi W."/>
            <person name="Du L."/>
            <person name="Sun Y."/>
            <person name="Zhan W."/>
            <person name="Jiang J.F."/>
            <person name="Wang Q."/>
            <person name="Zhang B."/>
            <person name="Ji P."/>
            <person name="Bell-Sakyi L."/>
            <person name="Cui X.M."/>
            <person name="Yuan T.T."/>
            <person name="Jiang B.G."/>
            <person name="Yang W.F."/>
            <person name="Lam T.T."/>
            <person name="Chang Q.C."/>
            <person name="Ding S.J."/>
            <person name="Wang X.J."/>
            <person name="Zhu J.G."/>
            <person name="Ruan X.D."/>
            <person name="Zhao L."/>
            <person name="Wei J.T."/>
            <person name="Ye R.Z."/>
            <person name="Que T.C."/>
            <person name="Du C.H."/>
            <person name="Zhou Y.H."/>
            <person name="Cheng J.X."/>
            <person name="Dai P.F."/>
            <person name="Guo W.B."/>
            <person name="Han X.H."/>
            <person name="Huang E.J."/>
            <person name="Li L.F."/>
            <person name="Wei W."/>
            <person name="Gao Y.C."/>
            <person name="Liu J.Z."/>
            <person name="Shao H.Z."/>
            <person name="Wang X."/>
            <person name="Wang C.C."/>
            <person name="Yang T.C."/>
            <person name="Huo Q.B."/>
            <person name="Li W."/>
            <person name="Chen H.Y."/>
            <person name="Chen S.E."/>
            <person name="Zhou L.G."/>
            <person name="Ni X.B."/>
            <person name="Tian J.H."/>
            <person name="Sheng Y."/>
            <person name="Liu T."/>
            <person name="Pan Y.S."/>
            <person name="Xia L.Y."/>
            <person name="Li J."/>
            <person name="Zhao F."/>
            <person name="Cao W.C."/>
        </authorList>
    </citation>
    <scope>NUCLEOTIDE SEQUENCE</scope>
    <source>
        <strain evidence="2">Rsan-2018</strain>
    </source>
</reference>
<sequence length="98" mass="11181">MHHPIGISHATKRPPYDNYKQARFGLRYVPKVREGTSHPEPHTVGVLASPTQNGQIPQEIDKKITSEEYETQRDTVRHVLELLDLQKPGTTDRSQDVN</sequence>
<accession>A0A9D4PCN3</accession>
<proteinExistence type="predicted"/>
<dbReference type="EMBL" id="JABSTV010001255">
    <property type="protein sequence ID" value="KAH7935188.1"/>
    <property type="molecule type" value="Genomic_DNA"/>
</dbReference>
<dbReference type="AlphaFoldDB" id="A0A9D4PCN3"/>
<name>A0A9D4PCN3_RHISA</name>
<organism evidence="2 3">
    <name type="scientific">Rhipicephalus sanguineus</name>
    <name type="common">Brown dog tick</name>
    <name type="synonym">Ixodes sanguineus</name>
    <dbReference type="NCBI Taxonomy" id="34632"/>
    <lineage>
        <taxon>Eukaryota</taxon>
        <taxon>Metazoa</taxon>
        <taxon>Ecdysozoa</taxon>
        <taxon>Arthropoda</taxon>
        <taxon>Chelicerata</taxon>
        <taxon>Arachnida</taxon>
        <taxon>Acari</taxon>
        <taxon>Parasitiformes</taxon>
        <taxon>Ixodida</taxon>
        <taxon>Ixodoidea</taxon>
        <taxon>Ixodidae</taxon>
        <taxon>Rhipicephalinae</taxon>
        <taxon>Rhipicephalus</taxon>
        <taxon>Rhipicephalus</taxon>
    </lineage>
</organism>
<protein>
    <submittedName>
        <fullName evidence="2">Uncharacterized protein</fullName>
    </submittedName>
</protein>
<reference evidence="2" key="2">
    <citation type="submission" date="2021-09" db="EMBL/GenBank/DDBJ databases">
        <authorList>
            <person name="Jia N."/>
            <person name="Wang J."/>
            <person name="Shi W."/>
            <person name="Du L."/>
            <person name="Sun Y."/>
            <person name="Zhan W."/>
            <person name="Jiang J."/>
            <person name="Wang Q."/>
            <person name="Zhang B."/>
            <person name="Ji P."/>
            <person name="Sakyi L.B."/>
            <person name="Cui X."/>
            <person name="Yuan T."/>
            <person name="Jiang B."/>
            <person name="Yang W."/>
            <person name="Lam T.T.-Y."/>
            <person name="Chang Q."/>
            <person name="Ding S."/>
            <person name="Wang X."/>
            <person name="Zhu J."/>
            <person name="Ruan X."/>
            <person name="Zhao L."/>
            <person name="Wei J."/>
            <person name="Que T."/>
            <person name="Du C."/>
            <person name="Cheng J."/>
            <person name="Dai P."/>
            <person name="Han X."/>
            <person name="Huang E."/>
            <person name="Gao Y."/>
            <person name="Liu J."/>
            <person name="Shao H."/>
            <person name="Ye R."/>
            <person name="Li L."/>
            <person name="Wei W."/>
            <person name="Wang X."/>
            <person name="Wang C."/>
            <person name="Huo Q."/>
            <person name="Li W."/>
            <person name="Guo W."/>
            <person name="Chen H."/>
            <person name="Chen S."/>
            <person name="Zhou L."/>
            <person name="Zhou L."/>
            <person name="Ni X."/>
            <person name="Tian J."/>
            <person name="Zhou Y."/>
            <person name="Sheng Y."/>
            <person name="Liu T."/>
            <person name="Pan Y."/>
            <person name="Xia L."/>
            <person name="Li J."/>
            <person name="Zhao F."/>
            <person name="Cao W."/>
        </authorList>
    </citation>
    <scope>NUCLEOTIDE SEQUENCE</scope>
    <source>
        <strain evidence="2">Rsan-2018</strain>
        <tissue evidence="2">Larvae</tissue>
    </source>
</reference>
<comment type="caution">
    <text evidence="2">The sequence shown here is derived from an EMBL/GenBank/DDBJ whole genome shotgun (WGS) entry which is preliminary data.</text>
</comment>
<evidence type="ECO:0000313" key="2">
    <source>
        <dbReference type="EMBL" id="KAH7935188.1"/>
    </source>
</evidence>
<keyword evidence="3" id="KW-1185">Reference proteome</keyword>
<evidence type="ECO:0000313" key="3">
    <source>
        <dbReference type="Proteomes" id="UP000821837"/>
    </source>
</evidence>
<evidence type="ECO:0000256" key="1">
    <source>
        <dbReference type="SAM" id="MobiDB-lite"/>
    </source>
</evidence>
<feature type="region of interest" description="Disordered" evidence="1">
    <location>
        <begin position="33"/>
        <end position="55"/>
    </location>
</feature>
<gene>
    <name evidence="2" type="ORF">HPB52_004776</name>
</gene>
<dbReference type="Proteomes" id="UP000821837">
    <property type="component" value="Unassembled WGS sequence"/>
</dbReference>